<dbReference type="Proteomes" id="UP000218767">
    <property type="component" value="Unassembled WGS sequence"/>
</dbReference>
<protein>
    <recommendedName>
        <fullName evidence="3">DUF1643 domain-containing protein</fullName>
    </recommendedName>
</protein>
<name>A0A2A4X6B1_9GAMM</name>
<sequence>MQYTSQNARFSRCKSYRYSLSRSWNGGFGKAVFIGLNPSTADQREDDPTIRRCVGFARAWGCNSMEIVNLFAFCATKPEDLKQSAEPVGRNNDRWIAASINDAVLSIACWGNHGEFLGRSDKIRERYPKLLCLGINASGLPKHPLYIKATQTPFALRG</sequence>
<dbReference type="AlphaFoldDB" id="A0A2A4X6B1"/>
<organism evidence="1 2">
    <name type="scientific">SAR86 cluster bacterium</name>
    <dbReference type="NCBI Taxonomy" id="2030880"/>
    <lineage>
        <taxon>Bacteria</taxon>
        <taxon>Pseudomonadati</taxon>
        <taxon>Pseudomonadota</taxon>
        <taxon>Gammaproteobacteria</taxon>
        <taxon>SAR86 cluster</taxon>
    </lineage>
</organism>
<gene>
    <name evidence="1" type="ORF">COB20_06895</name>
</gene>
<dbReference type="InterPro" id="IPR012441">
    <property type="entry name" value="DUF1643"/>
</dbReference>
<reference evidence="2" key="1">
    <citation type="submission" date="2017-08" db="EMBL/GenBank/DDBJ databases">
        <title>A dynamic microbial community with high functional redundancy inhabits the cold, oxic subseafloor aquifer.</title>
        <authorList>
            <person name="Tully B.J."/>
            <person name="Wheat C.G."/>
            <person name="Glazer B.T."/>
            <person name="Huber J.A."/>
        </authorList>
    </citation>
    <scope>NUCLEOTIDE SEQUENCE [LARGE SCALE GENOMIC DNA]</scope>
</reference>
<accession>A0A2A4X6B1</accession>
<evidence type="ECO:0000313" key="1">
    <source>
        <dbReference type="EMBL" id="PCI78202.1"/>
    </source>
</evidence>
<proteinExistence type="predicted"/>
<dbReference type="Pfam" id="PF07799">
    <property type="entry name" value="DUF1643"/>
    <property type="match status" value="1"/>
</dbReference>
<dbReference type="EMBL" id="NVUL01000036">
    <property type="protein sequence ID" value="PCI78202.1"/>
    <property type="molecule type" value="Genomic_DNA"/>
</dbReference>
<evidence type="ECO:0008006" key="3">
    <source>
        <dbReference type="Google" id="ProtNLM"/>
    </source>
</evidence>
<comment type="caution">
    <text evidence="1">The sequence shown here is derived from an EMBL/GenBank/DDBJ whole genome shotgun (WGS) entry which is preliminary data.</text>
</comment>
<evidence type="ECO:0000313" key="2">
    <source>
        <dbReference type="Proteomes" id="UP000218767"/>
    </source>
</evidence>